<reference evidence="1 2" key="1">
    <citation type="submission" date="2016-07" db="EMBL/GenBank/DDBJ databases">
        <title>Pervasive Adenine N6-methylation of Active Genes in Fungi.</title>
        <authorList>
            <consortium name="DOE Joint Genome Institute"/>
            <person name="Mondo S.J."/>
            <person name="Dannebaum R.O."/>
            <person name="Kuo R.C."/>
            <person name="Labutti K."/>
            <person name="Haridas S."/>
            <person name="Kuo A."/>
            <person name="Salamov A."/>
            <person name="Ahrendt S.R."/>
            <person name="Lipzen A."/>
            <person name="Sullivan W."/>
            <person name="Andreopoulos W.B."/>
            <person name="Clum A."/>
            <person name="Lindquist E."/>
            <person name="Daum C."/>
            <person name="Ramamoorthy G.K."/>
            <person name="Gryganskyi A."/>
            <person name="Culley D."/>
            <person name="Magnuson J.K."/>
            <person name="James T.Y."/>
            <person name="O'Malley M.A."/>
            <person name="Stajich J.E."/>
            <person name="Spatafora J.W."/>
            <person name="Visel A."/>
            <person name="Grigoriev I.V."/>
        </authorList>
    </citation>
    <scope>NUCLEOTIDE SEQUENCE [LARGE SCALE GENOMIC DNA]</scope>
    <source>
        <strain evidence="1 2">NRRL 2496</strain>
    </source>
</reference>
<dbReference type="InterPro" id="IPR052999">
    <property type="entry name" value="PTS1_Protein"/>
</dbReference>
<dbReference type="OMA" id="WGHLKGA"/>
<dbReference type="PANTHER" id="PTHR28180">
    <property type="entry name" value="CONSERVED MITOCHONDRIAL PROTEIN-RELATED"/>
    <property type="match status" value="1"/>
</dbReference>
<proteinExistence type="predicted"/>
<dbReference type="STRING" id="13706.A0A1X2HF50"/>
<dbReference type="PANTHER" id="PTHR28180:SF2">
    <property type="entry name" value="PEROXISOMAL PROTEIN 2"/>
    <property type="match status" value="1"/>
</dbReference>
<comment type="caution">
    <text evidence="1">The sequence shown here is derived from an EMBL/GenBank/DDBJ whole genome shotgun (WGS) entry which is preliminary data.</text>
</comment>
<accession>A0A1X2HF50</accession>
<name>A0A1X2HF50_SYNRA</name>
<protein>
    <submittedName>
        <fullName evidence="1">Uncharacterized protein</fullName>
    </submittedName>
</protein>
<organism evidence="1 2">
    <name type="scientific">Syncephalastrum racemosum</name>
    <name type="common">Filamentous fungus</name>
    <dbReference type="NCBI Taxonomy" id="13706"/>
    <lineage>
        <taxon>Eukaryota</taxon>
        <taxon>Fungi</taxon>
        <taxon>Fungi incertae sedis</taxon>
        <taxon>Mucoromycota</taxon>
        <taxon>Mucoromycotina</taxon>
        <taxon>Mucoromycetes</taxon>
        <taxon>Mucorales</taxon>
        <taxon>Syncephalastraceae</taxon>
        <taxon>Syncephalastrum</taxon>
    </lineage>
</organism>
<sequence>MSLTRTLSAIRGLFEQDGVRDNLWYILTATVMASLNHPEDIPHLYTMVEQSIDAQAVKQTEKDQQKVQAVLRLRDGILKSFIASGFPKVINALQHLESATPDSIKAKLPTTPVRHEESWQEIVDHRKRGTALFGKIYERHTQRVLDQMHRYYPDLKQTALYHLYGPVLSETSILSGKESSLILVTGLKAQDVAAQLRGHGYGALHQGATRQDLDRIDTMVNMLFHHYNLTPPKAKL</sequence>
<dbReference type="Proteomes" id="UP000242180">
    <property type="component" value="Unassembled WGS sequence"/>
</dbReference>
<evidence type="ECO:0000313" key="1">
    <source>
        <dbReference type="EMBL" id="ORY97547.1"/>
    </source>
</evidence>
<dbReference type="EMBL" id="MCGN01000004">
    <property type="protein sequence ID" value="ORY97547.1"/>
    <property type="molecule type" value="Genomic_DNA"/>
</dbReference>
<dbReference type="SUPFAM" id="SSF69118">
    <property type="entry name" value="AhpD-like"/>
    <property type="match status" value="1"/>
</dbReference>
<dbReference type="Gene3D" id="1.20.1290.10">
    <property type="entry name" value="AhpD-like"/>
    <property type="match status" value="1"/>
</dbReference>
<keyword evidence="2" id="KW-1185">Reference proteome</keyword>
<gene>
    <name evidence="1" type="ORF">BCR43DRAFT_513940</name>
</gene>
<dbReference type="AlphaFoldDB" id="A0A1X2HF50"/>
<evidence type="ECO:0000313" key="2">
    <source>
        <dbReference type="Proteomes" id="UP000242180"/>
    </source>
</evidence>
<dbReference type="InterPro" id="IPR029032">
    <property type="entry name" value="AhpD-like"/>
</dbReference>
<dbReference type="InParanoid" id="A0A1X2HF50"/>
<dbReference type="OrthoDB" id="5537330at2759"/>